<sequence length="69" mass="7754">MLLGTITLTSSEDSWHWKFDQSEEYSVKSAYLNLTSGGQSVVGRPGEEVSISAKVWKSWAPLKVMVFSW</sequence>
<dbReference type="AlphaFoldDB" id="A0A392PFV5"/>
<name>A0A392PFV5_9FABA</name>
<evidence type="ECO:0000313" key="2">
    <source>
        <dbReference type="Proteomes" id="UP000265520"/>
    </source>
</evidence>
<reference evidence="1 2" key="1">
    <citation type="journal article" date="2018" name="Front. Plant Sci.">
        <title>Red Clover (Trifolium pratense) and Zigzag Clover (T. medium) - A Picture of Genomic Similarities and Differences.</title>
        <authorList>
            <person name="Dluhosova J."/>
            <person name="Istvanek J."/>
            <person name="Nedelnik J."/>
            <person name="Repkova J."/>
        </authorList>
    </citation>
    <scope>NUCLEOTIDE SEQUENCE [LARGE SCALE GENOMIC DNA]</scope>
    <source>
        <strain evidence="2">cv. 10/8</strain>
        <tissue evidence="1">Leaf</tissue>
    </source>
</reference>
<accession>A0A392PFV5</accession>
<organism evidence="1 2">
    <name type="scientific">Trifolium medium</name>
    <dbReference type="NCBI Taxonomy" id="97028"/>
    <lineage>
        <taxon>Eukaryota</taxon>
        <taxon>Viridiplantae</taxon>
        <taxon>Streptophyta</taxon>
        <taxon>Embryophyta</taxon>
        <taxon>Tracheophyta</taxon>
        <taxon>Spermatophyta</taxon>
        <taxon>Magnoliopsida</taxon>
        <taxon>eudicotyledons</taxon>
        <taxon>Gunneridae</taxon>
        <taxon>Pentapetalae</taxon>
        <taxon>rosids</taxon>
        <taxon>fabids</taxon>
        <taxon>Fabales</taxon>
        <taxon>Fabaceae</taxon>
        <taxon>Papilionoideae</taxon>
        <taxon>50 kb inversion clade</taxon>
        <taxon>NPAAA clade</taxon>
        <taxon>Hologalegina</taxon>
        <taxon>IRL clade</taxon>
        <taxon>Trifolieae</taxon>
        <taxon>Trifolium</taxon>
    </lineage>
</organism>
<protein>
    <submittedName>
        <fullName evidence="1">Uncharacterized protein</fullName>
    </submittedName>
</protein>
<evidence type="ECO:0000313" key="1">
    <source>
        <dbReference type="EMBL" id="MCI10517.1"/>
    </source>
</evidence>
<proteinExistence type="predicted"/>
<keyword evidence="2" id="KW-1185">Reference proteome</keyword>
<dbReference type="EMBL" id="LXQA010076556">
    <property type="protein sequence ID" value="MCI10517.1"/>
    <property type="molecule type" value="Genomic_DNA"/>
</dbReference>
<dbReference type="Proteomes" id="UP000265520">
    <property type="component" value="Unassembled WGS sequence"/>
</dbReference>
<comment type="caution">
    <text evidence="1">The sequence shown here is derived from an EMBL/GenBank/DDBJ whole genome shotgun (WGS) entry which is preliminary data.</text>
</comment>